<evidence type="ECO:0000313" key="2">
    <source>
        <dbReference type="Proteomes" id="UP001056120"/>
    </source>
</evidence>
<proteinExistence type="predicted"/>
<evidence type="ECO:0000313" key="1">
    <source>
        <dbReference type="EMBL" id="KAI3675223.1"/>
    </source>
</evidence>
<keyword evidence="2" id="KW-1185">Reference proteome</keyword>
<dbReference type="EMBL" id="CM042046">
    <property type="protein sequence ID" value="KAI3675223.1"/>
    <property type="molecule type" value="Genomic_DNA"/>
</dbReference>
<reference evidence="1 2" key="2">
    <citation type="journal article" date="2022" name="Mol. Ecol. Resour.">
        <title>The genomes of chicory, endive, great burdock and yacon provide insights into Asteraceae paleo-polyploidization history and plant inulin production.</title>
        <authorList>
            <person name="Fan W."/>
            <person name="Wang S."/>
            <person name="Wang H."/>
            <person name="Wang A."/>
            <person name="Jiang F."/>
            <person name="Liu H."/>
            <person name="Zhao H."/>
            <person name="Xu D."/>
            <person name="Zhang Y."/>
        </authorList>
    </citation>
    <scope>NUCLEOTIDE SEQUENCE [LARGE SCALE GENOMIC DNA]</scope>
    <source>
        <strain evidence="2">cv. Yunnan</strain>
        <tissue evidence="1">Leaves</tissue>
    </source>
</reference>
<accession>A0ACB8XVE3</accession>
<reference evidence="2" key="1">
    <citation type="journal article" date="2022" name="Mol. Ecol. Resour.">
        <title>The genomes of chicory, endive, great burdock and yacon provide insights into Asteraceae palaeo-polyploidization history and plant inulin production.</title>
        <authorList>
            <person name="Fan W."/>
            <person name="Wang S."/>
            <person name="Wang H."/>
            <person name="Wang A."/>
            <person name="Jiang F."/>
            <person name="Liu H."/>
            <person name="Zhao H."/>
            <person name="Xu D."/>
            <person name="Zhang Y."/>
        </authorList>
    </citation>
    <scope>NUCLEOTIDE SEQUENCE [LARGE SCALE GENOMIC DNA]</scope>
    <source>
        <strain evidence="2">cv. Yunnan</strain>
    </source>
</reference>
<comment type="caution">
    <text evidence="1">The sequence shown here is derived from an EMBL/GenBank/DDBJ whole genome shotgun (WGS) entry which is preliminary data.</text>
</comment>
<dbReference type="Proteomes" id="UP001056120">
    <property type="component" value="Linkage Group LG29"/>
</dbReference>
<organism evidence="1 2">
    <name type="scientific">Smallanthus sonchifolius</name>
    <dbReference type="NCBI Taxonomy" id="185202"/>
    <lineage>
        <taxon>Eukaryota</taxon>
        <taxon>Viridiplantae</taxon>
        <taxon>Streptophyta</taxon>
        <taxon>Embryophyta</taxon>
        <taxon>Tracheophyta</taxon>
        <taxon>Spermatophyta</taxon>
        <taxon>Magnoliopsida</taxon>
        <taxon>eudicotyledons</taxon>
        <taxon>Gunneridae</taxon>
        <taxon>Pentapetalae</taxon>
        <taxon>asterids</taxon>
        <taxon>campanulids</taxon>
        <taxon>Asterales</taxon>
        <taxon>Asteraceae</taxon>
        <taxon>Asteroideae</taxon>
        <taxon>Heliantheae alliance</taxon>
        <taxon>Millerieae</taxon>
        <taxon>Smallanthus</taxon>
    </lineage>
</organism>
<sequence length="186" mass="21401">MRRPLGQTGDDPSDGQADLNLSLQQPQRVVALPRHNRRNPRQILPQGKSLTIPPPFLWATNHRATVHNLKYLTEKGINLISGDVQCKRCNRQYQIEHAVKAKFFEISRYVKENKYKLNDRAPSSWLNPVLPSCRYCNQENCVKPIMAKNKKSINCDAQERRNTDMDQRTHGGRGRGRSSSHVTFKL</sequence>
<name>A0ACB8XVE3_9ASTR</name>
<protein>
    <submittedName>
        <fullName evidence="1">Uncharacterized protein</fullName>
    </submittedName>
</protein>
<gene>
    <name evidence="1" type="ORF">L1987_84809</name>
</gene>